<keyword evidence="3" id="KW-1003">Cell membrane</keyword>
<feature type="domain" description="Trypanosome variant surface glycoprotein A-type N-terminal" evidence="11">
    <location>
        <begin position="11"/>
        <end position="375"/>
    </location>
</feature>
<evidence type="ECO:0000256" key="5">
    <source>
        <dbReference type="ARBA" id="ARBA00023136"/>
    </source>
</evidence>
<dbReference type="GO" id="GO:0042783">
    <property type="term" value="P:symbiont-mediated evasion of host immune response"/>
    <property type="evidence" value="ECO:0007669"/>
    <property type="project" value="InterPro"/>
</dbReference>
<name>A0A1J0R4S4_9TRYP</name>
<proteinExistence type="predicted"/>
<dbReference type="Gene3D" id="3.90.150.10">
    <property type="entry name" value="Variant Surface Glycoprotein, subunit A domain 1"/>
    <property type="match status" value="1"/>
</dbReference>
<evidence type="ECO:0000256" key="1">
    <source>
        <dbReference type="ARBA" id="ARBA00002523"/>
    </source>
</evidence>
<dbReference type="Gene3D" id="1.10.470.10">
    <property type="entry name" value="Variant Surface Glycoprotein, subunit A, domain 2"/>
    <property type="match status" value="1"/>
</dbReference>
<evidence type="ECO:0000256" key="4">
    <source>
        <dbReference type="ARBA" id="ARBA00022622"/>
    </source>
</evidence>
<evidence type="ECO:0000256" key="8">
    <source>
        <dbReference type="SAM" id="Coils"/>
    </source>
</evidence>
<dbReference type="VEuPathDB" id="TriTrypDB:Tb427_000615900"/>
<dbReference type="InterPro" id="IPR001812">
    <property type="entry name" value="Trypano_VSG_A_N_dom"/>
</dbReference>
<keyword evidence="8" id="KW-0175">Coiled coil</keyword>
<evidence type="ECO:0000256" key="3">
    <source>
        <dbReference type="ARBA" id="ARBA00022475"/>
    </source>
</evidence>
<evidence type="ECO:0000256" key="2">
    <source>
        <dbReference type="ARBA" id="ARBA00004609"/>
    </source>
</evidence>
<evidence type="ECO:0000313" key="12">
    <source>
        <dbReference type="EMBL" id="APD72832.1"/>
    </source>
</evidence>
<evidence type="ECO:0000259" key="11">
    <source>
        <dbReference type="Pfam" id="PF00913"/>
    </source>
</evidence>
<feature type="chain" id="PRO_5012972543" evidence="10">
    <location>
        <begin position="22"/>
        <end position="480"/>
    </location>
</feature>
<feature type="region of interest" description="Disordered" evidence="9">
    <location>
        <begin position="429"/>
        <end position="463"/>
    </location>
</feature>
<dbReference type="GO" id="GO:0005886">
    <property type="term" value="C:plasma membrane"/>
    <property type="evidence" value="ECO:0007669"/>
    <property type="project" value="UniProtKB-SubCell"/>
</dbReference>
<protein>
    <submittedName>
        <fullName evidence="12">Variant surface glycoprotein 1125.2014</fullName>
    </submittedName>
</protein>
<keyword evidence="10" id="KW-0732">Signal</keyword>
<comment type="subcellular location">
    <subcellularLocation>
        <location evidence="2">Cell membrane</location>
        <topology evidence="2">Lipid-anchor</topology>
        <topology evidence="2">GPI-anchor</topology>
    </subcellularLocation>
</comment>
<dbReference type="InterPro" id="IPR027446">
    <property type="entry name" value="VSG_C_dom_sf"/>
</dbReference>
<feature type="compositionally biased region" description="Basic and acidic residues" evidence="9">
    <location>
        <begin position="429"/>
        <end position="456"/>
    </location>
</feature>
<dbReference type="Gene3D" id="4.10.110.20">
    <property type="entry name" value="Variant surface glycoprotein MITAT 1.2, VSG 221, C-terminal domain"/>
    <property type="match status" value="1"/>
</dbReference>
<comment type="function">
    <text evidence="1">VSG forms a coat on the surface of the parasite. The trypanosome evades the immune response of the host by expressing a series of antigenically distinct VSGs from an estimated 1000 VSG genes.</text>
</comment>
<dbReference type="VEuPathDB" id="TriTrypDB:Tb927.11.100"/>
<keyword evidence="4" id="KW-0336">GPI-anchor</keyword>
<feature type="signal peptide" evidence="10">
    <location>
        <begin position="1"/>
        <end position="21"/>
    </location>
</feature>
<evidence type="ECO:0000256" key="7">
    <source>
        <dbReference type="ARBA" id="ARBA00023288"/>
    </source>
</evidence>
<reference evidence="12" key="1">
    <citation type="submission" date="2016-08" db="EMBL/GenBank/DDBJ databases">
        <title>VSG repertoire of Trypanosoma brucei EATRO 1125.</title>
        <authorList>
            <person name="Cross G.A."/>
        </authorList>
    </citation>
    <scope>NUCLEOTIDE SEQUENCE</scope>
    <source>
        <strain evidence="12">EATRO 1125</strain>
    </source>
</reference>
<dbReference type="SUPFAM" id="SSF118251">
    <property type="entry name" value="Variant surface glycoprotein MITAT 1.2, VSG 221, C-terminal domain"/>
    <property type="match status" value="1"/>
</dbReference>
<dbReference type="GO" id="GO:0098552">
    <property type="term" value="C:side of membrane"/>
    <property type="evidence" value="ECO:0007669"/>
    <property type="project" value="UniProtKB-KW"/>
</dbReference>
<keyword evidence="5" id="KW-0472">Membrane</keyword>
<dbReference type="SUPFAM" id="SSF58087">
    <property type="entry name" value="Variant surface glycoprotein (N-terminal domain)"/>
    <property type="match status" value="1"/>
</dbReference>
<keyword evidence="7" id="KW-0449">Lipoprotein</keyword>
<sequence length="480" mass="51192">MRPLTLACIMLVLDSVQRSEAAAGMGLFNTAWEPICSLSEELGKITGHALSHSEKILNAALENELAAKRAAIYFAKNPTAPNAAAARTLAAYFSTRATRTISNLKDVAAASHIAAASPSAYLKGRIDDTMTFLERSTSSTNNGCLLPATTESSGAKRNADKLNGKDCGLKPPKIAAAELNTKHLKPDGYEGLKHEAGTGNQITPANGAHKCKLLTADNTNGYTASEAATEQFDLMGGYLQIKAADQPPALRNKADLHQTNKDKAPAWHEAHAAYTNLKTYDAPTHGNETGKLTDRPDLTTLVSYFLSESDRGSKDKIETAINEIFGDATAKGLDSALKEIDDESIPAGTACVKAETKLSKLKDSTCLAAILNHYEQELATRLKALQDQIAAEALKKKTQTEKECNEAKDNKTECGKKAGCTYNESKSAGEKCTLDEEAKQKAAEKATQETGGKDGKPTNTTASNSFVINTVPLLLAVLLF</sequence>
<feature type="coiled-coil region" evidence="8">
    <location>
        <begin position="382"/>
        <end position="410"/>
    </location>
</feature>
<accession>A0A1J0R4S4</accession>
<evidence type="ECO:0000256" key="6">
    <source>
        <dbReference type="ARBA" id="ARBA00023180"/>
    </source>
</evidence>
<dbReference type="EMBL" id="KX698876">
    <property type="protein sequence ID" value="APD72832.1"/>
    <property type="molecule type" value="Genomic_DNA"/>
</dbReference>
<keyword evidence="6" id="KW-0325">Glycoprotein</keyword>
<evidence type="ECO:0000256" key="9">
    <source>
        <dbReference type="SAM" id="MobiDB-lite"/>
    </source>
</evidence>
<dbReference type="AlphaFoldDB" id="A0A1J0R4S4"/>
<dbReference type="Pfam" id="PF00913">
    <property type="entry name" value="Trypan_glycop"/>
    <property type="match status" value="1"/>
</dbReference>
<organism evidence="12">
    <name type="scientific">Trypanosoma brucei</name>
    <dbReference type="NCBI Taxonomy" id="5691"/>
    <lineage>
        <taxon>Eukaryota</taxon>
        <taxon>Discoba</taxon>
        <taxon>Euglenozoa</taxon>
        <taxon>Kinetoplastea</taxon>
        <taxon>Metakinetoplastina</taxon>
        <taxon>Trypanosomatida</taxon>
        <taxon>Trypanosomatidae</taxon>
        <taxon>Trypanosoma</taxon>
    </lineage>
</organism>
<evidence type="ECO:0000256" key="10">
    <source>
        <dbReference type="SAM" id="SignalP"/>
    </source>
</evidence>